<name>A0A133VEF8_9EURY</name>
<dbReference type="InterPro" id="IPR045275">
    <property type="entry name" value="MscS_archaea/bacteria_type"/>
</dbReference>
<dbReference type="Gene3D" id="1.10.287.1260">
    <property type="match status" value="1"/>
</dbReference>
<dbReference type="GO" id="GO:0016020">
    <property type="term" value="C:membrane"/>
    <property type="evidence" value="ECO:0007669"/>
    <property type="project" value="UniProtKB-SubCell"/>
</dbReference>
<reference evidence="7 8" key="1">
    <citation type="journal article" date="2016" name="Sci. Rep.">
        <title>Metabolic traits of an uncultured archaeal lineage -MSBL1- from brine pools of the Red Sea.</title>
        <authorList>
            <person name="Mwirichia R."/>
            <person name="Alam I."/>
            <person name="Rashid M."/>
            <person name="Vinu M."/>
            <person name="Ba-Alawi W."/>
            <person name="Anthony Kamau A."/>
            <person name="Kamanda Ngugi D."/>
            <person name="Goker M."/>
            <person name="Klenk H.P."/>
            <person name="Bajic V."/>
            <person name="Stingl U."/>
        </authorList>
    </citation>
    <scope>NUCLEOTIDE SEQUENCE [LARGE SCALE GENOMIC DNA]</scope>
    <source>
        <strain evidence="7">SCGC-AAA382A03</strain>
    </source>
</reference>
<dbReference type="Pfam" id="PF00924">
    <property type="entry name" value="MS_channel_2nd"/>
    <property type="match status" value="1"/>
</dbReference>
<feature type="transmembrane region" description="Helical" evidence="5">
    <location>
        <begin position="77"/>
        <end position="110"/>
    </location>
</feature>
<dbReference type="GO" id="GO:0008381">
    <property type="term" value="F:mechanosensitive monoatomic ion channel activity"/>
    <property type="evidence" value="ECO:0007669"/>
    <property type="project" value="InterPro"/>
</dbReference>
<dbReference type="EMBL" id="LHYC01000043">
    <property type="protein sequence ID" value="KXB04840.1"/>
    <property type="molecule type" value="Genomic_DNA"/>
</dbReference>
<keyword evidence="8" id="KW-1185">Reference proteome</keyword>
<keyword evidence="4 5" id="KW-0472">Membrane</keyword>
<evidence type="ECO:0000256" key="5">
    <source>
        <dbReference type="SAM" id="Phobius"/>
    </source>
</evidence>
<dbReference type="PANTHER" id="PTHR30221">
    <property type="entry name" value="SMALL-CONDUCTANCE MECHANOSENSITIVE CHANNEL"/>
    <property type="match status" value="1"/>
</dbReference>
<gene>
    <name evidence="7" type="ORF">AKJ49_01640</name>
</gene>
<keyword evidence="2 5" id="KW-0812">Transmembrane</keyword>
<protein>
    <recommendedName>
        <fullName evidence="6">Mechanosensitive ion channel MscS domain-containing protein</fullName>
    </recommendedName>
</protein>
<sequence length="175" mass="19842">MFIVQYFLRVIVPAIIVIVGAITIERIFDARISELGRKKELPYNHTHAIKLIVRWTIALAAILLVVSIFGISAGRLWIVISSIAAMIIIGFVAVWSILGNILAGLILMIWRPFEIGDTIEILPENVTGRAKEINLFFTKLKDEEEHIINIPNTQVMQKFIKVISKPSKRKEVEKK</sequence>
<feature type="transmembrane region" description="Helical" evidence="5">
    <location>
        <begin position="49"/>
        <end position="71"/>
    </location>
</feature>
<dbReference type="PANTHER" id="PTHR30221:SF1">
    <property type="entry name" value="SMALL-CONDUCTANCE MECHANOSENSITIVE CHANNEL"/>
    <property type="match status" value="1"/>
</dbReference>
<evidence type="ECO:0000313" key="8">
    <source>
        <dbReference type="Proteomes" id="UP000070549"/>
    </source>
</evidence>
<keyword evidence="3 5" id="KW-1133">Transmembrane helix</keyword>
<comment type="caution">
    <text evidence="7">The sequence shown here is derived from an EMBL/GenBank/DDBJ whole genome shotgun (WGS) entry which is preliminary data.</text>
</comment>
<evidence type="ECO:0000256" key="1">
    <source>
        <dbReference type="ARBA" id="ARBA00004370"/>
    </source>
</evidence>
<dbReference type="InterPro" id="IPR023408">
    <property type="entry name" value="MscS_beta-dom_sf"/>
</dbReference>
<dbReference type="AlphaFoldDB" id="A0A133VEF8"/>
<evidence type="ECO:0000256" key="3">
    <source>
        <dbReference type="ARBA" id="ARBA00022989"/>
    </source>
</evidence>
<evidence type="ECO:0000256" key="2">
    <source>
        <dbReference type="ARBA" id="ARBA00022692"/>
    </source>
</evidence>
<dbReference type="InterPro" id="IPR010920">
    <property type="entry name" value="LSM_dom_sf"/>
</dbReference>
<comment type="subcellular location">
    <subcellularLocation>
        <location evidence="1">Membrane</location>
    </subcellularLocation>
</comment>
<evidence type="ECO:0000313" key="7">
    <source>
        <dbReference type="EMBL" id="KXB04840.1"/>
    </source>
</evidence>
<feature type="transmembrane region" description="Helical" evidence="5">
    <location>
        <begin position="6"/>
        <end position="28"/>
    </location>
</feature>
<dbReference type="InterPro" id="IPR006685">
    <property type="entry name" value="MscS_channel_2nd"/>
</dbReference>
<dbReference type="SUPFAM" id="SSF50182">
    <property type="entry name" value="Sm-like ribonucleoproteins"/>
    <property type="match status" value="1"/>
</dbReference>
<dbReference type="Gene3D" id="2.30.30.60">
    <property type="match status" value="1"/>
</dbReference>
<feature type="domain" description="Mechanosensitive ion channel MscS" evidence="6">
    <location>
        <begin position="97"/>
        <end position="160"/>
    </location>
</feature>
<dbReference type="Proteomes" id="UP000070549">
    <property type="component" value="Unassembled WGS sequence"/>
</dbReference>
<proteinExistence type="predicted"/>
<accession>A0A133VEF8</accession>
<evidence type="ECO:0000256" key="4">
    <source>
        <dbReference type="ARBA" id="ARBA00023136"/>
    </source>
</evidence>
<organism evidence="7 8">
    <name type="scientific">candidate division MSBL1 archaeon SCGC-AAA382A03</name>
    <dbReference type="NCBI Taxonomy" id="1698278"/>
    <lineage>
        <taxon>Archaea</taxon>
        <taxon>Methanobacteriati</taxon>
        <taxon>Methanobacteriota</taxon>
        <taxon>candidate division MSBL1</taxon>
    </lineage>
</organism>
<evidence type="ECO:0000259" key="6">
    <source>
        <dbReference type="Pfam" id="PF00924"/>
    </source>
</evidence>